<dbReference type="RefSeq" id="YP_009146547.1">
    <property type="nucleotide sequence ID" value="NC_027331.1"/>
</dbReference>
<dbReference type="EMBL" id="KM236240">
    <property type="protein sequence ID" value="AIX12085.1"/>
    <property type="molecule type" value="Genomic_DNA"/>
</dbReference>
<evidence type="ECO:0000313" key="1">
    <source>
        <dbReference type="EMBL" id="AIX12085.1"/>
    </source>
</evidence>
<accession>A0A0A0YVG5</accession>
<evidence type="ECO:0000313" key="2">
    <source>
        <dbReference type="Proteomes" id="UP000030323"/>
    </source>
</evidence>
<dbReference type="GeneID" id="24721713"/>
<dbReference type="KEGG" id="vg:24721713"/>
<dbReference type="Proteomes" id="UP000030323">
    <property type="component" value="Segment"/>
</dbReference>
<reference evidence="1 2" key="1">
    <citation type="journal article" date="2015" name="Genome Announc.">
        <title>Complete Genome Sequence of Citrobacter freundii Myophage Moon.</title>
        <authorList>
            <person name="Edwards G.B."/>
            <person name="Luna A.J."/>
            <person name="Hernandez A.C."/>
            <person name="Kuty Everett G.F."/>
        </authorList>
    </citation>
    <scope>NUCLEOTIDE SEQUENCE [LARGE SCALE GENOMIC DNA]</scope>
</reference>
<sequence length="70" mass="8270">MQHLDVKKLRNLTVEQLDEIKREIGHAVASLNEEIRQSGSRADYMRKRNLEKYLDNVKAVLQHKRNTGQR</sequence>
<gene>
    <name evidence="1" type="ORF">CPT_Moon114</name>
</gene>
<name>A0A0A0YVG5_9CAUD</name>
<proteinExistence type="predicted"/>
<organism evidence="1 2">
    <name type="scientific">Citrobacter phage Moon</name>
    <dbReference type="NCBI Taxonomy" id="1540095"/>
    <lineage>
        <taxon>Viruses</taxon>
        <taxon>Duplodnaviria</taxon>
        <taxon>Heunggongvirae</taxon>
        <taxon>Uroviricota</taxon>
        <taxon>Caudoviricetes</taxon>
        <taxon>Pantevenvirales</taxon>
        <taxon>Straboviridae</taxon>
        <taxon>Tevenvirinae</taxon>
        <taxon>Moonvirus</taxon>
        <taxon>Moonvirus moon</taxon>
    </lineage>
</organism>
<protein>
    <recommendedName>
        <fullName evidence="3">50S ribosomal protein L29</fullName>
    </recommendedName>
</protein>
<evidence type="ECO:0008006" key="3">
    <source>
        <dbReference type="Google" id="ProtNLM"/>
    </source>
</evidence>
<keyword evidence="2" id="KW-1185">Reference proteome</keyword>